<name>A0A8B6GKI3_MYTGA</name>
<dbReference type="PANTHER" id="PTHR22906">
    <property type="entry name" value="PROPERDIN"/>
    <property type="match status" value="1"/>
</dbReference>
<dbReference type="EMBL" id="UYJE01008586">
    <property type="protein sequence ID" value="VDI65145.1"/>
    <property type="molecule type" value="Genomic_DNA"/>
</dbReference>
<dbReference type="AlphaFoldDB" id="A0A8B6GKI3"/>
<proteinExistence type="predicted"/>
<keyword evidence="4" id="KW-1185">Reference proteome</keyword>
<comment type="caution">
    <text evidence="3">The sequence shown here is derived from an EMBL/GenBank/DDBJ whole genome shotgun (WGS) entry which is preliminary data.</text>
</comment>
<dbReference type="PANTHER" id="PTHR22906:SF21">
    <property type="entry name" value="SEMA DOMAIN-CONTAINING PROTEIN"/>
    <property type="match status" value="1"/>
</dbReference>
<accession>A0A8B6GKI3</accession>
<dbReference type="InterPro" id="IPR036383">
    <property type="entry name" value="TSP1_rpt_sf"/>
</dbReference>
<dbReference type="Proteomes" id="UP000596742">
    <property type="component" value="Unassembled WGS sequence"/>
</dbReference>
<dbReference type="Gene3D" id="2.20.100.10">
    <property type="entry name" value="Thrombospondin type-1 (TSP1) repeat"/>
    <property type="match status" value="1"/>
</dbReference>
<gene>
    <name evidence="3" type="ORF">MGAL_10B054201</name>
</gene>
<evidence type="ECO:0000256" key="1">
    <source>
        <dbReference type="ARBA" id="ARBA00022737"/>
    </source>
</evidence>
<reference evidence="3" key="1">
    <citation type="submission" date="2018-11" db="EMBL/GenBank/DDBJ databases">
        <authorList>
            <person name="Alioto T."/>
            <person name="Alioto T."/>
        </authorList>
    </citation>
    <scope>NUCLEOTIDE SEQUENCE</scope>
</reference>
<dbReference type="PROSITE" id="PS50092">
    <property type="entry name" value="TSP1"/>
    <property type="match status" value="1"/>
</dbReference>
<keyword evidence="1" id="KW-0677">Repeat</keyword>
<organism evidence="3 4">
    <name type="scientific">Mytilus galloprovincialis</name>
    <name type="common">Mediterranean mussel</name>
    <dbReference type="NCBI Taxonomy" id="29158"/>
    <lineage>
        <taxon>Eukaryota</taxon>
        <taxon>Metazoa</taxon>
        <taxon>Spiralia</taxon>
        <taxon>Lophotrochozoa</taxon>
        <taxon>Mollusca</taxon>
        <taxon>Bivalvia</taxon>
        <taxon>Autobranchia</taxon>
        <taxon>Pteriomorphia</taxon>
        <taxon>Mytilida</taxon>
        <taxon>Mytiloidea</taxon>
        <taxon>Mytilidae</taxon>
        <taxon>Mytilinae</taxon>
        <taxon>Mytilus</taxon>
    </lineage>
</organism>
<dbReference type="SMART" id="SM00209">
    <property type="entry name" value="TSP1"/>
    <property type="match status" value="1"/>
</dbReference>
<dbReference type="FunFam" id="2.20.100.10:FF:000001">
    <property type="entry name" value="semaphorin-5A isoform X1"/>
    <property type="match status" value="1"/>
</dbReference>
<dbReference type="OrthoDB" id="446173at2759"/>
<dbReference type="SUPFAM" id="SSF82895">
    <property type="entry name" value="TSP-1 type 1 repeat"/>
    <property type="match status" value="1"/>
</dbReference>
<evidence type="ECO:0000313" key="4">
    <source>
        <dbReference type="Proteomes" id="UP000596742"/>
    </source>
</evidence>
<sequence>MERKQCKSSVCTTMSENDDKLKQWRIIKMYVLDRKIIDIERYNSYRKLNRITAYVMRFATNCRATETERKKELLRIDEIENAKFLWIRYTQVHGNWGGWGAWNRCPVTCGGGRQISNRACNDPSPLYGGSACSGNSKSSVAVLLNECQEMKYKSS</sequence>
<evidence type="ECO:0000256" key="2">
    <source>
        <dbReference type="ARBA" id="ARBA00023157"/>
    </source>
</evidence>
<dbReference type="InterPro" id="IPR052065">
    <property type="entry name" value="Compl_asym_regulator"/>
</dbReference>
<dbReference type="InterPro" id="IPR000884">
    <property type="entry name" value="TSP1_rpt"/>
</dbReference>
<protein>
    <submittedName>
        <fullName evidence="3">Uncharacterized protein</fullName>
    </submittedName>
</protein>
<evidence type="ECO:0000313" key="3">
    <source>
        <dbReference type="EMBL" id="VDI65145.1"/>
    </source>
</evidence>
<dbReference type="Pfam" id="PF00090">
    <property type="entry name" value="TSP_1"/>
    <property type="match status" value="1"/>
</dbReference>
<keyword evidence="2" id="KW-1015">Disulfide bond</keyword>